<evidence type="ECO:0000313" key="3">
    <source>
        <dbReference type="Proteomes" id="UP000321412"/>
    </source>
</evidence>
<evidence type="ECO:0000259" key="1">
    <source>
        <dbReference type="Pfam" id="PF13439"/>
    </source>
</evidence>
<dbReference type="GO" id="GO:0016757">
    <property type="term" value="F:glycosyltransferase activity"/>
    <property type="evidence" value="ECO:0007669"/>
    <property type="project" value="TreeGrafter"/>
</dbReference>
<proteinExistence type="predicted"/>
<dbReference type="Proteomes" id="UP000321412">
    <property type="component" value="Unassembled WGS sequence"/>
</dbReference>
<dbReference type="PANTHER" id="PTHR45947:SF3">
    <property type="entry name" value="SULFOQUINOVOSYL TRANSFERASE SQD2"/>
    <property type="match status" value="1"/>
</dbReference>
<reference evidence="2 3" key="1">
    <citation type="submission" date="2019-08" db="EMBL/GenBank/DDBJ databases">
        <title>Bradymonadales sp. TMQ4.</title>
        <authorList>
            <person name="Liang Q."/>
        </authorList>
    </citation>
    <scope>NUCLEOTIDE SEQUENCE [LARGE SCALE GENOMIC DNA]</scope>
    <source>
        <strain evidence="2 3">TMQ4</strain>
    </source>
</reference>
<dbReference type="PANTHER" id="PTHR45947">
    <property type="entry name" value="SULFOQUINOVOSYL TRANSFERASE SQD2"/>
    <property type="match status" value="1"/>
</dbReference>
<dbReference type="OrthoDB" id="9803091at2"/>
<dbReference type="InterPro" id="IPR050194">
    <property type="entry name" value="Glycosyltransferase_grp1"/>
</dbReference>
<comment type="caution">
    <text evidence="2">The sequence shown here is derived from an EMBL/GenBank/DDBJ whole genome shotgun (WGS) entry which is preliminary data.</text>
</comment>
<keyword evidence="3" id="KW-1185">Reference proteome</keyword>
<dbReference type="Pfam" id="PF13692">
    <property type="entry name" value="Glyco_trans_1_4"/>
    <property type="match status" value="1"/>
</dbReference>
<dbReference type="Pfam" id="PF13439">
    <property type="entry name" value="Glyco_transf_4"/>
    <property type="match status" value="1"/>
</dbReference>
<protein>
    <submittedName>
        <fullName evidence="2">Glycosyltransferase family 4 protein</fullName>
    </submittedName>
</protein>
<dbReference type="AlphaFoldDB" id="A0A5C6XEI8"/>
<dbReference type="Gene3D" id="3.40.50.2000">
    <property type="entry name" value="Glycogen Phosphorylase B"/>
    <property type="match status" value="2"/>
</dbReference>
<keyword evidence="2" id="KW-0808">Transferase</keyword>
<accession>A0A5C6XEI8</accession>
<dbReference type="RefSeq" id="WP_146979380.1">
    <property type="nucleotide sequence ID" value="NZ_VOSM01000001.1"/>
</dbReference>
<dbReference type="SUPFAM" id="SSF53756">
    <property type="entry name" value="UDP-Glycosyltransferase/glycogen phosphorylase"/>
    <property type="match status" value="1"/>
</dbReference>
<dbReference type="EMBL" id="VOSM01000001">
    <property type="protein sequence ID" value="TXD38943.1"/>
    <property type="molecule type" value="Genomic_DNA"/>
</dbReference>
<name>A0A5C6XEI8_9DELT</name>
<evidence type="ECO:0000313" key="2">
    <source>
        <dbReference type="EMBL" id="TXD38943.1"/>
    </source>
</evidence>
<gene>
    <name evidence="2" type="ORF">FRC98_00650</name>
</gene>
<feature type="domain" description="Glycosyltransferase subfamily 4-like N-terminal" evidence="1">
    <location>
        <begin position="36"/>
        <end position="206"/>
    </location>
</feature>
<organism evidence="2 3">
    <name type="scientific">Lujinxingia vulgaris</name>
    <dbReference type="NCBI Taxonomy" id="2600176"/>
    <lineage>
        <taxon>Bacteria</taxon>
        <taxon>Deltaproteobacteria</taxon>
        <taxon>Bradymonadales</taxon>
        <taxon>Lujinxingiaceae</taxon>
        <taxon>Lujinxingia</taxon>
    </lineage>
</organism>
<dbReference type="CDD" id="cd03801">
    <property type="entry name" value="GT4_PimA-like"/>
    <property type="match status" value="1"/>
</dbReference>
<dbReference type="InterPro" id="IPR028098">
    <property type="entry name" value="Glyco_trans_4-like_N"/>
</dbReference>
<sequence length="428" mass="47161">MIHESMFSRQQVYPALFIGRSSAELARRYSRRFKLLADAGFEIHVLAGDDGGFDALRRQGVQCKAIPVASPRNAAALMGAYFIVQGVMLELRPVLVHIFSHRLAWLGAFAARQAEVPAVFVTMEYHWLEEEPVHLPLGPMALFTSSEGVRAAEERINAVVGYPWRRVMLQAYERLGEQVDRYVVTTEFDFRLLQDLGIVAPSRLEVALGGAGVDVTRYRPASGNGDEAREQAREALGLPTHWRQVVGWVGPVTRRHGADDLVATVKALRRTHPSLGWVIAPRARLADGQARRLRRLADRGWVRLVDGEKKTDAAFYQALDVMACFGTASTPIDAVLEAGACGVATVAYDTPATRSLIVSGSTGELVLEGDQPTLTSVLGARLRTPELLRSQGAKMRERVETLFSRESSDEQMLNLYDAVLGAKLTAER</sequence>